<evidence type="ECO:0000313" key="3">
    <source>
        <dbReference type="Proteomes" id="UP000295804"/>
    </source>
</evidence>
<dbReference type="GO" id="GO:0003964">
    <property type="term" value="F:RNA-directed DNA polymerase activity"/>
    <property type="evidence" value="ECO:0007669"/>
    <property type="project" value="UniProtKB-KW"/>
</dbReference>
<dbReference type="Pfam" id="PF00078">
    <property type="entry name" value="RVT_1"/>
    <property type="match status" value="1"/>
</dbReference>
<keyword evidence="2" id="KW-0808">Transferase</keyword>
<feature type="domain" description="Reverse transcriptase" evidence="1">
    <location>
        <begin position="112"/>
        <end position="352"/>
    </location>
</feature>
<dbReference type="PROSITE" id="PS50878">
    <property type="entry name" value="RT_POL"/>
    <property type="match status" value="1"/>
</dbReference>
<keyword evidence="2" id="KW-0548">Nucleotidyltransferase</keyword>
<dbReference type="Proteomes" id="UP000295804">
    <property type="component" value="Unassembled WGS sequence"/>
</dbReference>
<name>A0A4R7VJ79_9PSED</name>
<dbReference type="InterPro" id="IPR043502">
    <property type="entry name" value="DNA/RNA_pol_sf"/>
</dbReference>
<dbReference type="CDD" id="cd01646">
    <property type="entry name" value="RT_Bac_retron_I"/>
    <property type="match status" value="1"/>
</dbReference>
<accession>A0A4R7VJ79</accession>
<dbReference type="InterPro" id="IPR000477">
    <property type="entry name" value="RT_dom"/>
</dbReference>
<evidence type="ECO:0000313" key="2">
    <source>
        <dbReference type="EMBL" id="TDV49472.1"/>
    </source>
</evidence>
<evidence type="ECO:0000259" key="1">
    <source>
        <dbReference type="PROSITE" id="PS50878"/>
    </source>
</evidence>
<comment type="caution">
    <text evidence="2">The sequence shown here is derived from an EMBL/GenBank/DDBJ whole genome shotgun (WGS) entry which is preliminary data.</text>
</comment>
<dbReference type="RefSeq" id="WP_134175365.1">
    <property type="nucleotide sequence ID" value="NZ_SOCQ01000004.1"/>
</dbReference>
<reference evidence="2 3" key="1">
    <citation type="submission" date="2019-03" db="EMBL/GenBank/DDBJ databases">
        <title>Genomic analyses of the natural microbiome of Caenorhabditis elegans.</title>
        <authorList>
            <person name="Samuel B."/>
        </authorList>
    </citation>
    <scope>NUCLEOTIDE SEQUENCE [LARGE SCALE GENOMIC DNA]</scope>
    <source>
        <strain evidence="2 3">BIGb0525</strain>
    </source>
</reference>
<dbReference type="NCBIfam" id="NF041748">
    <property type="entry name" value="Drt3b"/>
    <property type="match status" value="1"/>
</dbReference>
<dbReference type="EMBL" id="SOCQ01000004">
    <property type="protein sequence ID" value="TDV49472.1"/>
    <property type="molecule type" value="Genomic_DNA"/>
</dbReference>
<gene>
    <name evidence="2" type="ORF">EDF87_104118</name>
</gene>
<sequence>MTTGRQTQRVHKQDFFRILLTEICPYETPVIFDNFGFYKQVQQLDQRSVDVQRLLTPLLKDGKELKFSIPYVYNIRKDLDSPRTLSLIHPRSQLHFVEFYQKFDDQILLCCKKSKFSLRAPQKITSKYYIKNSQENIKKYRSDTAASVQNEINERHLTTYFAYGENTRLHKFFESFDYLKLEKQYSQFLSLDISKCFDSIYTHSIAWAIKTKEYTKRHIGVDGVFGDIFDKIMRCSNYNETAGIPIGPEVSRIFSEIIFQEIDERIEKRLQLCGFKVDVDYSIRRYVDDFFIFTNSDFVLNQVTQAVEFECKAYKLNINEAKSLKAERPFITSKTKSLRAVQRRLIHLRESLFSGENYSSPRELSNQKTLTLHFIDDIKSACSSDSDAYQLVSAYIVGWLSNRIISATDENINRTVGVESHLTGFAHFFSFSIRTIFHFYSINPSHKSSVKLCIAVKLACTFYEKHMPTEIDSIKTTIYHLCKEFFSSSGYLGILSKDNNVSLLEAMNILVLCKELGSQYLLPKEALQGVAKTDSLDPLNYFEIVTILYYIGDEPFYREARAKVMLSIQWHLNRVDDARINSHKFHLMMDVLTCPYVDCNFRSKTASQLYESVTREKPGKAKLKALMDFFDNNVWFVNWHSFDLLTVLEKKELLSGY</sequence>
<dbReference type="SUPFAM" id="SSF56672">
    <property type="entry name" value="DNA/RNA polymerases"/>
    <property type="match status" value="1"/>
</dbReference>
<keyword evidence="2" id="KW-0695">RNA-directed DNA polymerase</keyword>
<proteinExistence type="predicted"/>
<dbReference type="AlphaFoldDB" id="A0A4R7VJ79"/>
<protein>
    <submittedName>
        <fullName evidence="2">Reverse transcriptase (RNA-dependent DNA polymerase)</fullName>
    </submittedName>
</protein>
<organism evidence="2 3">
    <name type="scientific">Pseudomonas helmanticensis</name>
    <dbReference type="NCBI Taxonomy" id="1471381"/>
    <lineage>
        <taxon>Bacteria</taxon>
        <taxon>Pseudomonadati</taxon>
        <taxon>Pseudomonadota</taxon>
        <taxon>Gammaproteobacteria</taxon>
        <taxon>Pseudomonadales</taxon>
        <taxon>Pseudomonadaceae</taxon>
        <taxon>Pseudomonas</taxon>
    </lineage>
</organism>